<evidence type="ECO:0000259" key="7">
    <source>
        <dbReference type="Pfam" id="PF01292"/>
    </source>
</evidence>
<sequence>MNLVTWGASPWGQPIILHAAWYLLWYSLAAGVLFVLAHAVWAHLRPHAPEPAASPGDAARYPAGIVRHTLPARLFHWVMAACMLTLLATAFLPKIGWSFDWLGAHVLAGSILVAAIVFHIVHAVCCLDFRAIWPEPADLAELRDLSGIRAPARPGKYPLGNKLYHLAIVVVGLTMAITGACMLTRVRTDFMTRDPYRYFSDGGWGVVYALHGLAGLSLIALVIIHVYFAARPEKRPITRAMITGRMDRAFYLSHHDPARWNAGPKAAK</sequence>
<dbReference type="InterPro" id="IPR051542">
    <property type="entry name" value="Hydrogenase_cytochrome"/>
</dbReference>
<feature type="transmembrane region" description="Helical" evidence="6">
    <location>
        <begin position="163"/>
        <end position="186"/>
    </location>
</feature>
<dbReference type="SUPFAM" id="SSF81342">
    <property type="entry name" value="Transmembrane di-heme cytochromes"/>
    <property type="match status" value="1"/>
</dbReference>
<name>E1JTQ1_SOLFR</name>
<dbReference type="GO" id="GO:0005886">
    <property type="term" value="C:plasma membrane"/>
    <property type="evidence" value="ECO:0007669"/>
    <property type="project" value="UniProtKB-SubCell"/>
</dbReference>
<dbReference type="STRING" id="596151.DesfrDRAFT_1000"/>
<reference evidence="8 9" key="1">
    <citation type="submission" date="2010-08" db="EMBL/GenBank/DDBJ databases">
        <title>The draft genome of Desulfovibrio fructosovorans JJ.</title>
        <authorList>
            <consortium name="US DOE Joint Genome Institute (JGI-PGF)"/>
            <person name="Lucas S."/>
            <person name="Copeland A."/>
            <person name="Lapidus A."/>
            <person name="Cheng J.-F."/>
            <person name="Bruce D."/>
            <person name="Goodwin L."/>
            <person name="Pitluck S."/>
            <person name="Land M.L."/>
            <person name="Hauser L."/>
            <person name="Chang Y.-J."/>
            <person name="Jeffries C."/>
            <person name="Wall J.D."/>
            <person name="Stahl D.A."/>
            <person name="Arkin A.P."/>
            <person name="Dehal P."/>
            <person name="Stolyar S.M."/>
            <person name="Hazen T.C."/>
            <person name="Woyke T.J."/>
        </authorList>
    </citation>
    <scope>NUCLEOTIDE SEQUENCE [LARGE SCALE GENOMIC DNA]</scope>
    <source>
        <strain evidence="8 9">JJ</strain>
    </source>
</reference>
<proteinExistence type="predicted"/>
<dbReference type="InterPro" id="IPR016174">
    <property type="entry name" value="Di-haem_cyt_TM"/>
</dbReference>
<keyword evidence="2" id="KW-1003">Cell membrane</keyword>
<feature type="domain" description="Cytochrome b561 bacterial/Ni-hydrogenase" evidence="7">
    <location>
        <begin position="67"/>
        <end position="244"/>
    </location>
</feature>
<evidence type="ECO:0000256" key="2">
    <source>
        <dbReference type="ARBA" id="ARBA00022475"/>
    </source>
</evidence>
<dbReference type="OrthoDB" id="5451490at2"/>
<dbReference type="AlphaFoldDB" id="E1JTQ1"/>
<dbReference type="Pfam" id="PF01292">
    <property type="entry name" value="Ni_hydr_CYTB"/>
    <property type="match status" value="1"/>
</dbReference>
<dbReference type="eggNOG" id="ENOG5030JMT">
    <property type="taxonomic scope" value="Bacteria"/>
</dbReference>
<dbReference type="GO" id="GO:0022904">
    <property type="term" value="P:respiratory electron transport chain"/>
    <property type="evidence" value="ECO:0007669"/>
    <property type="project" value="InterPro"/>
</dbReference>
<dbReference type="RefSeq" id="WP_005991706.1">
    <property type="nucleotide sequence ID" value="NZ_AECZ01000005.1"/>
</dbReference>
<feature type="transmembrane region" description="Helical" evidence="6">
    <location>
        <begin position="206"/>
        <end position="230"/>
    </location>
</feature>
<evidence type="ECO:0000256" key="3">
    <source>
        <dbReference type="ARBA" id="ARBA00022692"/>
    </source>
</evidence>
<feature type="transmembrane region" description="Helical" evidence="6">
    <location>
        <begin position="20"/>
        <end position="41"/>
    </location>
</feature>
<dbReference type="EMBL" id="AECZ01000005">
    <property type="protein sequence ID" value="EFL52180.1"/>
    <property type="molecule type" value="Genomic_DNA"/>
</dbReference>
<dbReference type="GO" id="GO:0020037">
    <property type="term" value="F:heme binding"/>
    <property type="evidence" value="ECO:0007669"/>
    <property type="project" value="TreeGrafter"/>
</dbReference>
<keyword evidence="5 6" id="KW-0472">Membrane</keyword>
<evidence type="ECO:0000256" key="4">
    <source>
        <dbReference type="ARBA" id="ARBA00022989"/>
    </source>
</evidence>
<feature type="transmembrane region" description="Helical" evidence="6">
    <location>
        <begin position="74"/>
        <end position="92"/>
    </location>
</feature>
<dbReference type="InterPro" id="IPR011577">
    <property type="entry name" value="Cyt_b561_bac/Ni-Hgenase"/>
</dbReference>
<evidence type="ECO:0000313" key="8">
    <source>
        <dbReference type="EMBL" id="EFL52180.1"/>
    </source>
</evidence>
<dbReference type="PANTHER" id="PTHR30485:SF0">
    <property type="entry name" value="NI_FE-HYDROGENASE 1 B-TYPE CYTOCHROME SUBUNIT-RELATED"/>
    <property type="match status" value="1"/>
</dbReference>
<gene>
    <name evidence="8" type="ORF">DesfrDRAFT_1000</name>
</gene>
<feature type="transmembrane region" description="Helical" evidence="6">
    <location>
        <begin position="104"/>
        <end position="127"/>
    </location>
</feature>
<evidence type="ECO:0000256" key="1">
    <source>
        <dbReference type="ARBA" id="ARBA00004651"/>
    </source>
</evidence>
<evidence type="ECO:0000313" key="9">
    <source>
        <dbReference type="Proteomes" id="UP000006250"/>
    </source>
</evidence>
<dbReference type="Proteomes" id="UP000006250">
    <property type="component" value="Unassembled WGS sequence"/>
</dbReference>
<comment type="subcellular location">
    <subcellularLocation>
        <location evidence="1">Cell membrane</location>
        <topology evidence="1">Multi-pass membrane protein</topology>
    </subcellularLocation>
</comment>
<protein>
    <submittedName>
        <fullName evidence="8">Cytochrome b subunit of formate dehydrogenase-like protein</fullName>
    </submittedName>
</protein>
<keyword evidence="4 6" id="KW-1133">Transmembrane helix</keyword>
<evidence type="ECO:0000256" key="6">
    <source>
        <dbReference type="SAM" id="Phobius"/>
    </source>
</evidence>
<comment type="caution">
    <text evidence="8">The sequence shown here is derived from an EMBL/GenBank/DDBJ whole genome shotgun (WGS) entry which is preliminary data.</text>
</comment>
<keyword evidence="3 6" id="KW-0812">Transmembrane</keyword>
<dbReference type="GO" id="GO:0009055">
    <property type="term" value="F:electron transfer activity"/>
    <property type="evidence" value="ECO:0007669"/>
    <property type="project" value="InterPro"/>
</dbReference>
<evidence type="ECO:0000256" key="5">
    <source>
        <dbReference type="ARBA" id="ARBA00023136"/>
    </source>
</evidence>
<organism evidence="8 9">
    <name type="scientific">Solidesulfovibrio fructosivorans JJ]</name>
    <dbReference type="NCBI Taxonomy" id="596151"/>
    <lineage>
        <taxon>Bacteria</taxon>
        <taxon>Pseudomonadati</taxon>
        <taxon>Thermodesulfobacteriota</taxon>
        <taxon>Desulfovibrionia</taxon>
        <taxon>Desulfovibrionales</taxon>
        <taxon>Desulfovibrionaceae</taxon>
        <taxon>Solidesulfovibrio</taxon>
    </lineage>
</organism>
<accession>E1JTQ1</accession>
<dbReference type="PANTHER" id="PTHR30485">
    <property type="entry name" value="NI/FE-HYDROGENASE 1 B-TYPE CYTOCHROME SUBUNIT"/>
    <property type="match status" value="1"/>
</dbReference>
<dbReference type="Gene3D" id="1.20.950.20">
    <property type="entry name" value="Transmembrane di-heme cytochromes, Chain C"/>
    <property type="match status" value="1"/>
</dbReference>
<keyword evidence="9" id="KW-1185">Reference proteome</keyword>